<protein>
    <recommendedName>
        <fullName evidence="3">pantoate--beta-alanine ligase (AMP-forming)</fullName>
        <ecNumber evidence="3">6.3.2.1</ecNumber>
    </recommendedName>
</protein>
<dbReference type="GO" id="GO:0015940">
    <property type="term" value="P:pantothenate biosynthetic process"/>
    <property type="evidence" value="ECO:0007669"/>
    <property type="project" value="UniProtKB-UniPathway"/>
</dbReference>
<dbReference type="InterPro" id="IPR014729">
    <property type="entry name" value="Rossmann-like_a/b/a_fold"/>
</dbReference>
<keyword evidence="7" id="KW-0067">ATP-binding</keyword>
<dbReference type="PANTHER" id="PTHR21299">
    <property type="entry name" value="CYTIDYLATE KINASE/PANTOATE-BETA-ALANINE LIGASE"/>
    <property type="match status" value="1"/>
</dbReference>
<dbReference type="InterPro" id="IPR003721">
    <property type="entry name" value="Pantoate_ligase"/>
</dbReference>
<sequence length="270" mass="32203">MKIIRRIKELKSEISNINNLGFVPTMGGFHKGHLSLVKKSINKCSKTLVSIYVNPTQFNNKKDFSRYPRNIKKDLNKLKKLNIDYVFVPNTPEIYKEKRKKRLIVHSKKKVLCGKYRKDHFEGVIDIVDRFLNIINPKFMFLGQKDFQQLFLIKKHAEKKFRVKIISCKTIRDKNYVALSSRNFLLSKNNLKIAANISKELNLLKKKIKKNYKFKKEINYYKNYITKKYSVKIDYLEIRSEKDLSTFKKKKKFKLFIAYNLGKVRLIDNY</sequence>
<gene>
    <name evidence="9" type="ORF">METZ01_LOCUS111368</name>
</gene>
<comment type="pathway">
    <text evidence="1">Cofactor biosynthesis; (R)-pantothenate biosynthesis; (R)-pantothenate from (R)-pantoate and beta-alanine: step 1/1.</text>
</comment>
<comment type="similarity">
    <text evidence="2">Belongs to the pantothenate synthetase family.</text>
</comment>
<keyword evidence="5" id="KW-0566">Pantothenate biosynthesis</keyword>
<dbReference type="GO" id="GO:0005829">
    <property type="term" value="C:cytosol"/>
    <property type="evidence" value="ECO:0007669"/>
    <property type="project" value="TreeGrafter"/>
</dbReference>
<organism evidence="9">
    <name type="scientific">marine metagenome</name>
    <dbReference type="NCBI Taxonomy" id="408172"/>
    <lineage>
        <taxon>unclassified sequences</taxon>
        <taxon>metagenomes</taxon>
        <taxon>ecological metagenomes</taxon>
    </lineage>
</organism>
<dbReference type="Pfam" id="PF02569">
    <property type="entry name" value="Pantoate_ligase"/>
    <property type="match status" value="1"/>
</dbReference>
<keyword evidence="6" id="KW-0547">Nucleotide-binding</keyword>
<dbReference type="NCBIfam" id="TIGR00018">
    <property type="entry name" value="panC"/>
    <property type="match status" value="1"/>
</dbReference>
<dbReference type="GO" id="GO:0005524">
    <property type="term" value="F:ATP binding"/>
    <property type="evidence" value="ECO:0007669"/>
    <property type="project" value="UniProtKB-KW"/>
</dbReference>
<dbReference type="InterPro" id="IPR004821">
    <property type="entry name" value="Cyt_trans-like"/>
</dbReference>
<evidence type="ECO:0000313" key="9">
    <source>
        <dbReference type="EMBL" id="SVA58514.1"/>
    </source>
</evidence>
<dbReference type="GO" id="GO:0004592">
    <property type="term" value="F:pantoate-beta-alanine ligase activity"/>
    <property type="evidence" value="ECO:0007669"/>
    <property type="project" value="UniProtKB-EC"/>
</dbReference>
<proteinExistence type="inferred from homology"/>
<evidence type="ECO:0000256" key="4">
    <source>
        <dbReference type="ARBA" id="ARBA00022598"/>
    </source>
</evidence>
<dbReference type="SUPFAM" id="SSF52374">
    <property type="entry name" value="Nucleotidylyl transferase"/>
    <property type="match status" value="1"/>
</dbReference>
<evidence type="ECO:0000256" key="5">
    <source>
        <dbReference type="ARBA" id="ARBA00022655"/>
    </source>
</evidence>
<dbReference type="HAMAP" id="MF_00158">
    <property type="entry name" value="PanC"/>
    <property type="match status" value="1"/>
</dbReference>
<evidence type="ECO:0000256" key="7">
    <source>
        <dbReference type="ARBA" id="ARBA00022840"/>
    </source>
</evidence>
<keyword evidence="4" id="KW-0436">Ligase</keyword>
<dbReference type="PANTHER" id="PTHR21299:SF1">
    <property type="entry name" value="PANTOATE--BETA-ALANINE LIGASE"/>
    <property type="match status" value="1"/>
</dbReference>
<evidence type="ECO:0000256" key="3">
    <source>
        <dbReference type="ARBA" id="ARBA00012219"/>
    </source>
</evidence>
<comment type="catalytic activity">
    <reaction evidence="8">
        <text>(R)-pantoate + beta-alanine + ATP = (R)-pantothenate + AMP + diphosphate + H(+)</text>
        <dbReference type="Rhea" id="RHEA:10912"/>
        <dbReference type="ChEBI" id="CHEBI:15378"/>
        <dbReference type="ChEBI" id="CHEBI:15980"/>
        <dbReference type="ChEBI" id="CHEBI:29032"/>
        <dbReference type="ChEBI" id="CHEBI:30616"/>
        <dbReference type="ChEBI" id="CHEBI:33019"/>
        <dbReference type="ChEBI" id="CHEBI:57966"/>
        <dbReference type="ChEBI" id="CHEBI:456215"/>
        <dbReference type="EC" id="6.3.2.1"/>
    </reaction>
</comment>
<evidence type="ECO:0000256" key="1">
    <source>
        <dbReference type="ARBA" id="ARBA00004990"/>
    </source>
</evidence>
<evidence type="ECO:0000256" key="6">
    <source>
        <dbReference type="ARBA" id="ARBA00022741"/>
    </source>
</evidence>
<dbReference type="EMBL" id="UINC01013562">
    <property type="protein sequence ID" value="SVA58514.1"/>
    <property type="molecule type" value="Genomic_DNA"/>
</dbReference>
<dbReference type="InterPro" id="IPR042176">
    <property type="entry name" value="Pantoate_ligase_C"/>
</dbReference>
<reference evidence="9" key="1">
    <citation type="submission" date="2018-05" db="EMBL/GenBank/DDBJ databases">
        <authorList>
            <person name="Lanie J.A."/>
            <person name="Ng W.-L."/>
            <person name="Kazmierczak K.M."/>
            <person name="Andrzejewski T.M."/>
            <person name="Davidsen T.M."/>
            <person name="Wayne K.J."/>
            <person name="Tettelin H."/>
            <person name="Glass J.I."/>
            <person name="Rusch D."/>
            <person name="Podicherti R."/>
            <person name="Tsui H.-C.T."/>
            <person name="Winkler M.E."/>
        </authorList>
    </citation>
    <scope>NUCLEOTIDE SEQUENCE</scope>
</reference>
<dbReference type="Gene3D" id="3.40.50.620">
    <property type="entry name" value="HUPs"/>
    <property type="match status" value="1"/>
</dbReference>
<evidence type="ECO:0000256" key="8">
    <source>
        <dbReference type="ARBA" id="ARBA00048258"/>
    </source>
</evidence>
<dbReference type="NCBIfam" id="TIGR00125">
    <property type="entry name" value="cyt_tran_rel"/>
    <property type="match status" value="1"/>
</dbReference>
<name>A0A381X1A0_9ZZZZ</name>
<dbReference type="AlphaFoldDB" id="A0A381X1A0"/>
<evidence type="ECO:0000256" key="2">
    <source>
        <dbReference type="ARBA" id="ARBA00009256"/>
    </source>
</evidence>
<accession>A0A381X1A0</accession>
<dbReference type="EC" id="6.3.2.1" evidence="3"/>
<dbReference type="Gene3D" id="3.30.1300.10">
    <property type="entry name" value="Pantoate-beta-alanine ligase, C-terminal domain"/>
    <property type="match status" value="1"/>
</dbReference>
<dbReference type="UniPathway" id="UPA00028">
    <property type="reaction ID" value="UER00005"/>
</dbReference>